<organism evidence="2 3">
    <name type="scientific">Chryseobacterium tagetis</name>
    <dbReference type="NCBI Taxonomy" id="2801334"/>
    <lineage>
        <taxon>Bacteria</taxon>
        <taxon>Pseudomonadati</taxon>
        <taxon>Bacteroidota</taxon>
        <taxon>Flavobacteriia</taxon>
        <taxon>Flavobacteriales</taxon>
        <taxon>Weeksellaceae</taxon>
        <taxon>Chryseobacterium group</taxon>
        <taxon>Chryseobacterium</taxon>
    </lineage>
</organism>
<keyword evidence="1" id="KW-0812">Transmembrane</keyword>
<dbReference type="RefSeq" id="WP_225688100.1">
    <property type="nucleotide sequence ID" value="NZ_JAERSE020000002.1"/>
</dbReference>
<gene>
    <name evidence="2" type="ORF">JI747_009645</name>
</gene>
<keyword evidence="3" id="KW-1185">Reference proteome</keyword>
<accession>A0ABS8A0B3</accession>
<evidence type="ECO:0000256" key="1">
    <source>
        <dbReference type="SAM" id="Phobius"/>
    </source>
</evidence>
<protein>
    <recommendedName>
        <fullName evidence="4">Zinc-ribbon 15 domain-containing protein</fullName>
    </recommendedName>
</protein>
<feature type="transmembrane region" description="Helical" evidence="1">
    <location>
        <begin position="86"/>
        <end position="103"/>
    </location>
</feature>
<name>A0ABS8A0B3_9FLAO</name>
<evidence type="ECO:0008006" key="4">
    <source>
        <dbReference type="Google" id="ProtNLM"/>
    </source>
</evidence>
<keyword evidence="1" id="KW-1133">Transmembrane helix</keyword>
<evidence type="ECO:0000313" key="3">
    <source>
        <dbReference type="Proteomes" id="UP000618240"/>
    </source>
</evidence>
<proteinExistence type="predicted"/>
<reference evidence="2 3" key="1">
    <citation type="submission" date="2021-09" db="EMBL/GenBank/DDBJ databases">
        <title>Genome sequencing and assembly of Chryseobacterium sp. RG1.</title>
        <authorList>
            <person name="Chhetri G."/>
        </authorList>
    </citation>
    <scope>NUCLEOTIDE SEQUENCE [LARGE SCALE GENOMIC DNA]</scope>
    <source>
        <strain evidence="2 3">RG1</strain>
    </source>
</reference>
<comment type="caution">
    <text evidence="2">The sequence shown here is derived from an EMBL/GenBank/DDBJ whole genome shotgun (WGS) entry which is preliminary data.</text>
</comment>
<keyword evidence="1" id="KW-0472">Membrane</keyword>
<dbReference type="Proteomes" id="UP000618240">
    <property type="component" value="Unassembled WGS sequence"/>
</dbReference>
<dbReference type="EMBL" id="JAERSE020000002">
    <property type="protein sequence ID" value="MCA6067439.1"/>
    <property type="molecule type" value="Genomic_DNA"/>
</dbReference>
<evidence type="ECO:0000313" key="2">
    <source>
        <dbReference type="EMBL" id="MCA6067439.1"/>
    </source>
</evidence>
<sequence>MLIGKGKNKRVAEHIQNIKCPSCNESGSLLMEGYQEFLILGLPVFPISKTVQVTCSACKKYFPPSSITNEMYRGVQYIKSKTKPTVWMYLLPILTVVLVFFGWRSSVRKASENISKIEKVKTGDIYTVETGDLYYNKMEVLFVKDDAIIFHESGQSSAKLKEMQYMDSFYGDTVAYSKKDLLKLNSDHKIEEIERH</sequence>